<organism evidence="2 3">
    <name type="scientific">Helobdella robusta</name>
    <name type="common">Californian leech</name>
    <dbReference type="NCBI Taxonomy" id="6412"/>
    <lineage>
        <taxon>Eukaryota</taxon>
        <taxon>Metazoa</taxon>
        <taxon>Spiralia</taxon>
        <taxon>Lophotrochozoa</taxon>
        <taxon>Annelida</taxon>
        <taxon>Clitellata</taxon>
        <taxon>Hirudinea</taxon>
        <taxon>Rhynchobdellida</taxon>
        <taxon>Glossiphoniidae</taxon>
        <taxon>Helobdella</taxon>
    </lineage>
</organism>
<dbReference type="EMBL" id="AMQM01004449">
    <property type="status" value="NOT_ANNOTATED_CDS"/>
    <property type="molecule type" value="Genomic_DNA"/>
</dbReference>
<proteinExistence type="predicted"/>
<evidence type="ECO:0000313" key="3">
    <source>
        <dbReference type="Proteomes" id="UP000015101"/>
    </source>
</evidence>
<gene>
    <name evidence="2" type="primary">20204383</name>
    <name evidence="1" type="ORF">HELRODRAFT_173110</name>
</gene>
<dbReference type="InParanoid" id="T1F6D4"/>
<evidence type="ECO:0000313" key="1">
    <source>
        <dbReference type="EMBL" id="ESO04039.1"/>
    </source>
</evidence>
<dbReference type="Gene3D" id="3.60.10.10">
    <property type="entry name" value="Endonuclease/exonuclease/phosphatase"/>
    <property type="match status" value="1"/>
</dbReference>
<reference evidence="1 3" key="2">
    <citation type="journal article" date="2013" name="Nature">
        <title>Insights into bilaterian evolution from three spiralian genomes.</title>
        <authorList>
            <person name="Simakov O."/>
            <person name="Marletaz F."/>
            <person name="Cho S.J."/>
            <person name="Edsinger-Gonzales E."/>
            <person name="Havlak P."/>
            <person name="Hellsten U."/>
            <person name="Kuo D.H."/>
            <person name="Larsson T."/>
            <person name="Lv J."/>
            <person name="Arendt D."/>
            <person name="Savage R."/>
            <person name="Osoegawa K."/>
            <person name="de Jong P."/>
            <person name="Grimwood J."/>
            <person name="Chapman J.A."/>
            <person name="Shapiro H."/>
            <person name="Aerts A."/>
            <person name="Otillar R.P."/>
            <person name="Terry A.Y."/>
            <person name="Boore J.L."/>
            <person name="Grigoriev I.V."/>
            <person name="Lindberg D.R."/>
            <person name="Seaver E.C."/>
            <person name="Weisblat D.A."/>
            <person name="Putnam N.H."/>
            <person name="Rokhsar D.S."/>
        </authorList>
    </citation>
    <scope>NUCLEOTIDE SEQUENCE</scope>
</reference>
<protein>
    <recommendedName>
        <fullName evidence="4">Endonuclease/exonuclease/phosphatase domain-containing protein</fullName>
    </recommendedName>
</protein>
<dbReference type="PANTHER" id="PTHR33776:SF3">
    <property type="entry name" value="PHD-TYPE DOMAIN-CONTAINING PROTEIN"/>
    <property type="match status" value="1"/>
</dbReference>
<dbReference type="GeneID" id="20204383"/>
<dbReference type="HOGENOM" id="CLU_1455955_0_0_1"/>
<accession>T1F6D4</accession>
<dbReference type="PANTHER" id="PTHR33776">
    <property type="entry name" value="ENDO/EXONUCLEASE/PHOSPHATASE DOMAIN-CONTAINING PROTEIN"/>
    <property type="match status" value="1"/>
</dbReference>
<reference evidence="3" key="1">
    <citation type="submission" date="2012-12" db="EMBL/GenBank/DDBJ databases">
        <authorList>
            <person name="Hellsten U."/>
            <person name="Grimwood J."/>
            <person name="Chapman J.A."/>
            <person name="Shapiro H."/>
            <person name="Aerts A."/>
            <person name="Otillar R.P."/>
            <person name="Terry A.Y."/>
            <person name="Boore J.L."/>
            <person name="Simakov O."/>
            <person name="Marletaz F."/>
            <person name="Cho S.-J."/>
            <person name="Edsinger-Gonzales E."/>
            <person name="Havlak P."/>
            <person name="Kuo D.-H."/>
            <person name="Larsson T."/>
            <person name="Lv J."/>
            <person name="Arendt D."/>
            <person name="Savage R."/>
            <person name="Osoegawa K."/>
            <person name="de Jong P."/>
            <person name="Lindberg D.R."/>
            <person name="Seaver E.C."/>
            <person name="Weisblat D.A."/>
            <person name="Putnam N.H."/>
            <person name="Grigoriev I.V."/>
            <person name="Rokhsar D.S."/>
        </authorList>
    </citation>
    <scope>NUCLEOTIDE SEQUENCE</scope>
</reference>
<keyword evidence="3" id="KW-1185">Reference proteome</keyword>
<sequence>MGIRLLNVRLIASNVNGVHGLICDGLDVLVLTKTWHGTVGNNSVRLAMPPGFWYVDYVRQHDLGHGGLIVYFRQDFGYKKFVLPIFVTFETIAIRFSINGYQFILLAIYRPDSMQISSLFFDELVSVLEYLTMLNANILMMGDFNVHVEKVVFLTRSLVPAIFRFWELKYLHVKYSQIIVLLRLRH</sequence>
<dbReference type="InterPro" id="IPR036691">
    <property type="entry name" value="Endo/exonu/phosph_ase_sf"/>
</dbReference>
<reference evidence="2" key="3">
    <citation type="submission" date="2015-06" db="UniProtKB">
        <authorList>
            <consortium name="EnsemblMetazoa"/>
        </authorList>
    </citation>
    <scope>IDENTIFICATION</scope>
</reference>
<evidence type="ECO:0008006" key="4">
    <source>
        <dbReference type="Google" id="ProtNLM"/>
    </source>
</evidence>
<dbReference type="SUPFAM" id="SSF56219">
    <property type="entry name" value="DNase I-like"/>
    <property type="match status" value="1"/>
</dbReference>
<evidence type="ECO:0000313" key="2">
    <source>
        <dbReference type="EnsemblMetazoa" id="HelroP173110"/>
    </source>
</evidence>
<dbReference type="EnsemblMetazoa" id="HelroT173110">
    <property type="protein sequence ID" value="HelroP173110"/>
    <property type="gene ID" value="HelroG173110"/>
</dbReference>
<dbReference type="EMBL" id="KB096551">
    <property type="protein sequence ID" value="ESO04039.1"/>
    <property type="molecule type" value="Genomic_DNA"/>
</dbReference>
<dbReference type="CTD" id="20204383"/>
<dbReference type="AlphaFoldDB" id="T1F6D4"/>
<dbReference type="OrthoDB" id="10072198at2759"/>
<dbReference type="KEGG" id="hro:HELRODRAFT_173110"/>
<name>T1F6D4_HELRO</name>
<dbReference type="RefSeq" id="XP_009017975.1">
    <property type="nucleotide sequence ID" value="XM_009019727.1"/>
</dbReference>
<dbReference type="Proteomes" id="UP000015101">
    <property type="component" value="Unassembled WGS sequence"/>
</dbReference>